<reference evidence="2" key="2">
    <citation type="journal article" date="2015" name="Data Brief">
        <title>Shoot transcriptome of the giant reed, Arundo donax.</title>
        <authorList>
            <person name="Barrero R.A."/>
            <person name="Guerrero F.D."/>
            <person name="Moolhuijzen P."/>
            <person name="Goolsby J.A."/>
            <person name="Tidwell J."/>
            <person name="Bellgard S.E."/>
            <person name="Bellgard M.I."/>
        </authorList>
    </citation>
    <scope>NUCLEOTIDE SEQUENCE</scope>
    <source>
        <tissue evidence="2">Shoot tissue taken approximately 20 cm above the soil surface</tissue>
    </source>
</reference>
<reference evidence="2" key="1">
    <citation type="submission" date="2014-09" db="EMBL/GenBank/DDBJ databases">
        <authorList>
            <person name="Magalhaes I.L.F."/>
            <person name="Oliveira U."/>
            <person name="Santos F.R."/>
            <person name="Vidigal T.H.D.A."/>
            <person name="Brescovit A.D."/>
            <person name="Santos A.J."/>
        </authorList>
    </citation>
    <scope>NUCLEOTIDE SEQUENCE</scope>
    <source>
        <tissue evidence="2">Shoot tissue taken approximately 20 cm above the soil surface</tissue>
    </source>
</reference>
<name>A0A0A9FFE1_ARUDO</name>
<proteinExistence type="predicted"/>
<keyword evidence="1" id="KW-1133">Transmembrane helix</keyword>
<protein>
    <submittedName>
        <fullName evidence="2">Uncharacterized protein</fullName>
    </submittedName>
</protein>
<keyword evidence="1" id="KW-0812">Transmembrane</keyword>
<evidence type="ECO:0000256" key="1">
    <source>
        <dbReference type="SAM" id="Phobius"/>
    </source>
</evidence>
<accession>A0A0A9FFE1</accession>
<keyword evidence="1" id="KW-0472">Membrane</keyword>
<dbReference type="EMBL" id="GBRH01186146">
    <property type="protein sequence ID" value="JAE11750.1"/>
    <property type="molecule type" value="Transcribed_RNA"/>
</dbReference>
<sequence>MQWNMNYVQTRKLALTRPVATYVHNKKVRKGKQKEFYRAAVLMHNIYILLPPVKYLVFWTRSGQIFRTLTINNF</sequence>
<evidence type="ECO:0000313" key="2">
    <source>
        <dbReference type="EMBL" id="JAE11750.1"/>
    </source>
</evidence>
<organism evidence="2">
    <name type="scientific">Arundo donax</name>
    <name type="common">Giant reed</name>
    <name type="synonym">Donax arundinaceus</name>
    <dbReference type="NCBI Taxonomy" id="35708"/>
    <lineage>
        <taxon>Eukaryota</taxon>
        <taxon>Viridiplantae</taxon>
        <taxon>Streptophyta</taxon>
        <taxon>Embryophyta</taxon>
        <taxon>Tracheophyta</taxon>
        <taxon>Spermatophyta</taxon>
        <taxon>Magnoliopsida</taxon>
        <taxon>Liliopsida</taxon>
        <taxon>Poales</taxon>
        <taxon>Poaceae</taxon>
        <taxon>PACMAD clade</taxon>
        <taxon>Arundinoideae</taxon>
        <taxon>Arundineae</taxon>
        <taxon>Arundo</taxon>
    </lineage>
</organism>
<dbReference type="AlphaFoldDB" id="A0A0A9FFE1"/>
<feature type="transmembrane region" description="Helical" evidence="1">
    <location>
        <begin position="36"/>
        <end position="57"/>
    </location>
</feature>